<dbReference type="EMBL" id="KZ663962">
    <property type="protein sequence ID" value="PPS08720.1"/>
    <property type="molecule type" value="Genomic_DNA"/>
</dbReference>
<dbReference type="PANTHER" id="PTHR22595:SF171">
    <property type="entry name" value="BASIC ENDOCHITINASE B"/>
    <property type="match status" value="1"/>
</dbReference>
<evidence type="ECO:0000259" key="12">
    <source>
        <dbReference type="PROSITE" id="PS00774"/>
    </source>
</evidence>
<dbReference type="OrthoDB" id="5985073at2759"/>
<dbReference type="Proteomes" id="UP000239757">
    <property type="component" value="Unassembled WGS sequence"/>
</dbReference>
<evidence type="ECO:0000313" key="14">
    <source>
        <dbReference type="Proteomes" id="UP000239757"/>
    </source>
</evidence>
<dbReference type="GO" id="GO:0000272">
    <property type="term" value="P:polysaccharide catabolic process"/>
    <property type="evidence" value="ECO:0007669"/>
    <property type="project" value="UniProtKB-KW"/>
</dbReference>
<evidence type="ECO:0000256" key="6">
    <source>
        <dbReference type="ARBA" id="ARBA00023157"/>
    </source>
</evidence>
<dbReference type="Gene3D" id="3.30.20.10">
    <property type="entry name" value="Endochitinase, domain 2"/>
    <property type="match status" value="1"/>
</dbReference>
<dbReference type="EC" id="3.2.1.14" evidence="2"/>
<evidence type="ECO:0000256" key="8">
    <source>
        <dbReference type="ARBA" id="ARBA00023295"/>
    </source>
</evidence>
<keyword evidence="7" id="KW-0119">Carbohydrate metabolism</keyword>
<dbReference type="GO" id="GO:0016998">
    <property type="term" value="P:cell wall macromolecule catabolic process"/>
    <property type="evidence" value="ECO:0007669"/>
    <property type="project" value="InterPro"/>
</dbReference>
<dbReference type="InterPro" id="IPR023346">
    <property type="entry name" value="Lysozyme-like_dom_sf"/>
</dbReference>
<protein>
    <recommendedName>
        <fullName evidence="2">chitinase</fullName>
        <ecNumber evidence="2">3.2.1.14</ecNumber>
    </recommendedName>
</protein>
<dbReference type="PROSITE" id="PS00774">
    <property type="entry name" value="CHITINASE_19_2"/>
    <property type="match status" value="1"/>
</dbReference>
<dbReference type="CDD" id="cd00325">
    <property type="entry name" value="chitinase_GH19"/>
    <property type="match status" value="1"/>
</dbReference>
<organism evidence="13 14">
    <name type="scientific">Gossypium barbadense</name>
    <name type="common">Sea Island cotton</name>
    <name type="synonym">Hibiscus barbadensis</name>
    <dbReference type="NCBI Taxonomy" id="3634"/>
    <lineage>
        <taxon>Eukaryota</taxon>
        <taxon>Viridiplantae</taxon>
        <taxon>Streptophyta</taxon>
        <taxon>Embryophyta</taxon>
        <taxon>Tracheophyta</taxon>
        <taxon>Spermatophyta</taxon>
        <taxon>Magnoliopsida</taxon>
        <taxon>eudicotyledons</taxon>
        <taxon>Gunneridae</taxon>
        <taxon>Pentapetalae</taxon>
        <taxon>rosids</taxon>
        <taxon>malvids</taxon>
        <taxon>Malvales</taxon>
        <taxon>Malvaceae</taxon>
        <taxon>Malvoideae</taxon>
        <taxon>Gossypium</taxon>
    </lineage>
</organism>
<evidence type="ECO:0000256" key="2">
    <source>
        <dbReference type="ARBA" id="ARBA00012729"/>
    </source>
</evidence>
<dbReference type="Gene3D" id="1.10.530.10">
    <property type="match status" value="1"/>
</dbReference>
<keyword evidence="8" id="KW-0326">Glycosidase</keyword>
<evidence type="ECO:0000256" key="9">
    <source>
        <dbReference type="ARBA" id="ARBA00023326"/>
    </source>
</evidence>
<evidence type="ECO:0000256" key="10">
    <source>
        <dbReference type="PIRSR" id="PIRSR001060-1"/>
    </source>
</evidence>
<reference evidence="13 14" key="1">
    <citation type="submission" date="2015-01" db="EMBL/GenBank/DDBJ databases">
        <title>Genome of allotetraploid Gossypium barbadense reveals genomic plasticity and fiber elongation in cotton evolution.</title>
        <authorList>
            <person name="Chen X."/>
            <person name="Liu X."/>
            <person name="Zhao B."/>
            <person name="Zheng H."/>
            <person name="Hu Y."/>
            <person name="Lu G."/>
            <person name="Yang C."/>
            <person name="Chen J."/>
            <person name="Shan C."/>
            <person name="Zhang L."/>
            <person name="Zhou Y."/>
            <person name="Wang L."/>
            <person name="Guo W."/>
            <person name="Bai Y."/>
            <person name="Ruan J."/>
            <person name="Shangguan X."/>
            <person name="Mao Y."/>
            <person name="Jiang J."/>
            <person name="Zhu Y."/>
            <person name="Lei J."/>
            <person name="Kang H."/>
            <person name="Chen S."/>
            <person name="He X."/>
            <person name="Wang R."/>
            <person name="Wang Y."/>
            <person name="Chen J."/>
            <person name="Wang L."/>
            <person name="Yu S."/>
            <person name="Wang B."/>
            <person name="Wei J."/>
            <person name="Song S."/>
            <person name="Lu X."/>
            <person name="Gao Z."/>
            <person name="Gu W."/>
            <person name="Deng X."/>
            <person name="Ma D."/>
            <person name="Wang S."/>
            <person name="Liang W."/>
            <person name="Fang L."/>
            <person name="Cai C."/>
            <person name="Zhu X."/>
            <person name="Zhou B."/>
            <person name="Zhang Y."/>
            <person name="Chen Z."/>
            <person name="Xu S."/>
            <person name="Zhu R."/>
            <person name="Wang S."/>
            <person name="Zhang T."/>
            <person name="Zhao G."/>
        </authorList>
    </citation>
    <scope>NUCLEOTIDE SEQUENCE [LARGE SCALE GENOMIC DNA]</scope>
    <source>
        <strain evidence="14">cv. Xinhai21</strain>
        <tissue evidence="13">Leaf</tissue>
    </source>
</reference>
<keyword evidence="6 11" id="KW-1015">Disulfide bond</keyword>
<evidence type="ECO:0000313" key="13">
    <source>
        <dbReference type="EMBL" id="PPS08720.1"/>
    </source>
</evidence>
<proteinExistence type="predicted"/>
<evidence type="ECO:0000256" key="7">
    <source>
        <dbReference type="ARBA" id="ARBA00023277"/>
    </source>
</evidence>
<dbReference type="GO" id="GO:0008843">
    <property type="term" value="F:endochitinase activity"/>
    <property type="evidence" value="ECO:0007669"/>
    <property type="project" value="UniProtKB-EC"/>
</dbReference>
<feature type="domain" description="Glycoside hydrolase family 19 catalytic" evidence="12">
    <location>
        <begin position="196"/>
        <end position="206"/>
    </location>
</feature>
<evidence type="ECO:0000256" key="4">
    <source>
        <dbReference type="ARBA" id="ARBA00022801"/>
    </source>
</evidence>
<dbReference type="AlphaFoldDB" id="A0A2P5XZE7"/>
<evidence type="ECO:0000256" key="5">
    <source>
        <dbReference type="ARBA" id="ARBA00023024"/>
    </source>
</evidence>
<dbReference type="GO" id="GO:0006032">
    <property type="term" value="P:chitin catabolic process"/>
    <property type="evidence" value="ECO:0007669"/>
    <property type="project" value="UniProtKB-KW"/>
</dbReference>
<sequence>MRAPALSFCSNALPGSAMQCEKQPCSATAMFPTAQWCCRGANNDYYRHKKIGFRSNCNKGDAGCGCCCGGGSDGGALMAAAKAYPAFAATGDDATRKREVAAFFGQTSHETAAGRGRNPPGGPFVWGYCYNKEVKPLSEYCDGTNQQFPCVPGQKYYGRGPIQLTWNYNYGQFGAAIGKEKEMLENPDLLLTDALLAFQSALWFWMTPQRSMPSCHDVIVGAWMPSARDKEAGRFPGYGVITNIINGGQCGRGRNATCLELITATILIATIRRILERILYIK</sequence>
<keyword evidence="4" id="KW-0378">Hydrolase</keyword>
<name>A0A2P5XZE7_GOSBA</name>
<dbReference type="Pfam" id="PF00182">
    <property type="entry name" value="Glyco_hydro_19"/>
    <property type="match status" value="1"/>
</dbReference>
<keyword evidence="3" id="KW-0732">Signal</keyword>
<keyword evidence="5" id="KW-0146">Chitin degradation</keyword>
<dbReference type="PANTHER" id="PTHR22595">
    <property type="entry name" value="CHITINASE-RELATED"/>
    <property type="match status" value="1"/>
</dbReference>
<feature type="disulfide bond" evidence="11">
    <location>
        <begin position="141"/>
        <end position="150"/>
    </location>
</feature>
<feature type="active site" description="Proton donor" evidence="10">
    <location>
        <position position="110"/>
    </location>
</feature>
<evidence type="ECO:0000256" key="11">
    <source>
        <dbReference type="PIRSR" id="PIRSR001060-2"/>
    </source>
</evidence>
<comment type="catalytic activity">
    <reaction evidence="1">
        <text>Random endo-hydrolysis of N-acetyl-beta-D-glucosaminide (1-&gt;4)-beta-linkages in chitin and chitodextrins.</text>
        <dbReference type="EC" id="3.2.1.14"/>
    </reaction>
</comment>
<feature type="disulfide bond" evidence="11">
    <location>
        <begin position="66"/>
        <end position="129"/>
    </location>
</feature>
<gene>
    <name evidence="13" type="ORF">GOBAR_AA11904</name>
</gene>
<dbReference type="FunFam" id="3.30.20.10:FF:000001">
    <property type="entry name" value="Endochitinase (Chitinase)"/>
    <property type="match status" value="1"/>
</dbReference>
<accession>A0A2P5XZE7</accession>
<dbReference type="InterPro" id="IPR000726">
    <property type="entry name" value="Glyco_hydro_19_cat"/>
</dbReference>
<dbReference type="SUPFAM" id="SSF53955">
    <property type="entry name" value="Lysozyme-like"/>
    <property type="match status" value="1"/>
</dbReference>
<evidence type="ECO:0000256" key="3">
    <source>
        <dbReference type="ARBA" id="ARBA00022729"/>
    </source>
</evidence>
<dbReference type="GO" id="GO:0050832">
    <property type="term" value="P:defense response to fungus"/>
    <property type="evidence" value="ECO:0007669"/>
    <property type="project" value="TreeGrafter"/>
</dbReference>
<evidence type="ECO:0000256" key="1">
    <source>
        <dbReference type="ARBA" id="ARBA00000822"/>
    </source>
</evidence>
<keyword evidence="9" id="KW-0624">Polysaccharide degradation</keyword>